<dbReference type="EMBL" id="NLAX01001623">
    <property type="protein sequence ID" value="PKS05508.1"/>
    <property type="molecule type" value="Genomic_DNA"/>
</dbReference>
<protein>
    <submittedName>
        <fullName evidence="1">Uncharacterized protein</fullName>
    </submittedName>
</protein>
<keyword evidence="2" id="KW-1185">Reference proteome</keyword>
<evidence type="ECO:0000313" key="1">
    <source>
        <dbReference type="EMBL" id="PKS05508.1"/>
    </source>
</evidence>
<reference evidence="1 2" key="1">
    <citation type="journal article" date="2017" name="G3 (Bethesda)">
        <title>First Draft Genome Sequence of the Pathogenic Fungus Lomentospora prolificans (Formerly Scedosporium prolificans).</title>
        <authorList>
            <person name="Luo R."/>
            <person name="Zimin A."/>
            <person name="Workman R."/>
            <person name="Fan Y."/>
            <person name="Pertea G."/>
            <person name="Grossman N."/>
            <person name="Wear M.P."/>
            <person name="Jia B."/>
            <person name="Miller H."/>
            <person name="Casadevall A."/>
            <person name="Timp W."/>
            <person name="Zhang S.X."/>
            <person name="Salzberg S.L."/>
        </authorList>
    </citation>
    <scope>NUCLEOTIDE SEQUENCE [LARGE SCALE GENOMIC DNA]</scope>
    <source>
        <strain evidence="1 2">JHH-5317</strain>
    </source>
</reference>
<comment type="caution">
    <text evidence="1">The sequence shown here is derived from an EMBL/GenBank/DDBJ whole genome shotgun (WGS) entry which is preliminary data.</text>
</comment>
<dbReference type="Proteomes" id="UP000233524">
    <property type="component" value="Unassembled WGS sequence"/>
</dbReference>
<accession>A0A2N3MZA5</accession>
<sequence>MADTTNEFIQPDEGAEVDSVRSSLTSISESILNGVIGEGQRTYAAYGKEGKSNLVVLMSPGC</sequence>
<organism evidence="1 2">
    <name type="scientific">Lomentospora prolificans</name>
    <dbReference type="NCBI Taxonomy" id="41688"/>
    <lineage>
        <taxon>Eukaryota</taxon>
        <taxon>Fungi</taxon>
        <taxon>Dikarya</taxon>
        <taxon>Ascomycota</taxon>
        <taxon>Pezizomycotina</taxon>
        <taxon>Sordariomycetes</taxon>
        <taxon>Hypocreomycetidae</taxon>
        <taxon>Microascales</taxon>
        <taxon>Microascaceae</taxon>
        <taxon>Lomentospora</taxon>
    </lineage>
</organism>
<name>A0A2N3MZA5_9PEZI</name>
<proteinExistence type="predicted"/>
<gene>
    <name evidence="1" type="ORF">jhhlp_008886</name>
</gene>
<dbReference type="InParanoid" id="A0A2N3MZA5"/>
<dbReference type="AlphaFoldDB" id="A0A2N3MZA5"/>
<dbReference type="VEuPathDB" id="FungiDB:jhhlp_008886"/>
<evidence type="ECO:0000313" key="2">
    <source>
        <dbReference type="Proteomes" id="UP000233524"/>
    </source>
</evidence>